<name>A0A2M8KJ88_9BACT</name>
<comment type="caution">
    <text evidence="2">The sequence shown here is derived from an EMBL/GenBank/DDBJ whole genome shotgun (WGS) entry which is preliminary data.</text>
</comment>
<dbReference type="AlphaFoldDB" id="A0A2M8KJ88"/>
<dbReference type="EMBL" id="PFEA01000015">
    <property type="protein sequence ID" value="PJE59980.1"/>
    <property type="molecule type" value="Genomic_DNA"/>
</dbReference>
<feature type="transmembrane region" description="Helical" evidence="1">
    <location>
        <begin position="6"/>
        <end position="23"/>
    </location>
</feature>
<keyword evidence="1" id="KW-1133">Transmembrane helix</keyword>
<proteinExistence type="predicted"/>
<keyword evidence="1" id="KW-0472">Membrane</keyword>
<organism evidence="2 3">
    <name type="scientific">Candidatus Portnoybacteria bacterium CG10_big_fil_rev_8_21_14_0_10_44_7</name>
    <dbReference type="NCBI Taxonomy" id="1974816"/>
    <lineage>
        <taxon>Bacteria</taxon>
        <taxon>Candidatus Portnoyibacteriota</taxon>
    </lineage>
</organism>
<keyword evidence="1" id="KW-0812">Transmembrane</keyword>
<reference evidence="3" key="1">
    <citation type="submission" date="2017-09" db="EMBL/GenBank/DDBJ databases">
        <title>Depth-based differentiation of microbial function through sediment-hosted aquifers and enrichment of novel symbionts in the deep terrestrial subsurface.</title>
        <authorList>
            <person name="Probst A.J."/>
            <person name="Ladd B."/>
            <person name="Jarett J.K."/>
            <person name="Geller-Mcgrath D.E."/>
            <person name="Sieber C.M.K."/>
            <person name="Emerson J.B."/>
            <person name="Anantharaman K."/>
            <person name="Thomas B.C."/>
            <person name="Malmstrom R."/>
            <person name="Stieglmeier M."/>
            <person name="Klingl A."/>
            <person name="Woyke T."/>
            <person name="Ryan C.M."/>
            <person name="Banfield J.F."/>
        </authorList>
    </citation>
    <scope>NUCLEOTIDE SEQUENCE [LARGE SCALE GENOMIC DNA]</scope>
</reference>
<dbReference type="Proteomes" id="UP000231086">
    <property type="component" value="Unassembled WGS sequence"/>
</dbReference>
<accession>A0A2M8KJ88</accession>
<protein>
    <submittedName>
        <fullName evidence="2">Uncharacterized protein</fullName>
    </submittedName>
</protein>
<evidence type="ECO:0000313" key="3">
    <source>
        <dbReference type="Proteomes" id="UP000231086"/>
    </source>
</evidence>
<gene>
    <name evidence="2" type="ORF">COU85_00725</name>
</gene>
<evidence type="ECO:0000256" key="1">
    <source>
        <dbReference type="SAM" id="Phobius"/>
    </source>
</evidence>
<evidence type="ECO:0000313" key="2">
    <source>
        <dbReference type="EMBL" id="PJE59980.1"/>
    </source>
</evidence>
<sequence length="60" mass="7157">MFVNSAIFLLPVNFYFLVFKGRWRPVGRSAPMHFFTSITFHLSLYFNKIFVFKHALKNVL</sequence>